<dbReference type="NCBIfam" id="NF033788">
    <property type="entry name" value="HTH_metalloreg"/>
    <property type="match status" value="1"/>
</dbReference>
<dbReference type="SUPFAM" id="SSF46785">
    <property type="entry name" value="Winged helix' DNA-binding domain"/>
    <property type="match status" value="1"/>
</dbReference>
<name>A0A1L3ZWF8_9SPHN</name>
<dbReference type="GO" id="GO:0003677">
    <property type="term" value="F:DNA binding"/>
    <property type="evidence" value="ECO:0007669"/>
    <property type="project" value="UniProtKB-KW"/>
</dbReference>
<dbReference type="InterPro" id="IPR011991">
    <property type="entry name" value="ArsR-like_HTH"/>
</dbReference>
<dbReference type="PANTHER" id="PTHR43132:SF2">
    <property type="entry name" value="ARSENICAL RESISTANCE OPERON REPRESSOR ARSR-RELATED"/>
    <property type="match status" value="1"/>
</dbReference>
<dbReference type="InterPro" id="IPR051011">
    <property type="entry name" value="Metal_resp_trans_reg"/>
</dbReference>
<dbReference type="Gene3D" id="1.10.10.10">
    <property type="entry name" value="Winged helix-like DNA-binding domain superfamily/Winged helix DNA-binding domain"/>
    <property type="match status" value="1"/>
</dbReference>
<dbReference type="InterPro" id="IPR001845">
    <property type="entry name" value="HTH_ArsR_DNA-bd_dom"/>
</dbReference>
<protein>
    <submittedName>
        <fullName evidence="5">Transcriptional regulator</fullName>
    </submittedName>
</protein>
<keyword evidence="1" id="KW-0805">Transcription regulation</keyword>
<feature type="domain" description="HTH arsR-type" evidence="4">
    <location>
        <begin position="1"/>
        <end position="95"/>
    </location>
</feature>
<dbReference type="CDD" id="cd00090">
    <property type="entry name" value="HTH_ARSR"/>
    <property type="match status" value="1"/>
</dbReference>
<evidence type="ECO:0000313" key="6">
    <source>
        <dbReference type="Proteomes" id="UP000182063"/>
    </source>
</evidence>
<evidence type="ECO:0000256" key="3">
    <source>
        <dbReference type="ARBA" id="ARBA00023163"/>
    </source>
</evidence>
<dbReference type="GO" id="GO:0003700">
    <property type="term" value="F:DNA-binding transcription factor activity"/>
    <property type="evidence" value="ECO:0007669"/>
    <property type="project" value="InterPro"/>
</dbReference>
<dbReference type="AlphaFoldDB" id="A0A1L3ZWF8"/>
<dbReference type="Proteomes" id="UP000182063">
    <property type="component" value="Chromosome"/>
</dbReference>
<accession>A0A1L3ZWF8</accession>
<dbReference type="InterPro" id="IPR036388">
    <property type="entry name" value="WH-like_DNA-bd_sf"/>
</dbReference>
<dbReference type="STRING" id="1921510.BSL82_12130"/>
<dbReference type="OrthoDB" id="9804742at2"/>
<dbReference type="KEGG" id="sphj:BSL82_12130"/>
<evidence type="ECO:0000259" key="4">
    <source>
        <dbReference type="PROSITE" id="PS50987"/>
    </source>
</evidence>
<dbReference type="EMBL" id="CP018221">
    <property type="protein sequence ID" value="API59964.1"/>
    <property type="molecule type" value="Genomic_DNA"/>
</dbReference>
<organism evidence="5 6">
    <name type="scientific">Tardibacter chloracetimidivorans</name>
    <dbReference type="NCBI Taxonomy" id="1921510"/>
    <lineage>
        <taxon>Bacteria</taxon>
        <taxon>Pseudomonadati</taxon>
        <taxon>Pseudomonadota</taxon>
        <taxon>Alphaproteobacteria</taxon>
        <taxon>Sphingomonadales</taxon>
        <taxon>Sphingomonadaceae</taxon>
        <taxon>Tardibacter</taxon>
    </lineage>
</organism>
<dbReference type="RefSeq" id="WP_072597752.1">
    <property type="nucleotide sequence ID" value="NZ_CP018221.1"/>
</dbReference>
<dbReference type="SMART" id="SM00418">
    <property type="entry name" value="HTH_ARSR"/>
    <property type="match status" value="1"/>
</dbReference>
<keyword evidence="6" id="KW-1185">Reference proteome</keyword>
<evidence type="ECO:0000256" key="1">
    <source>
        <dbReference type="ARBA" id="ARBA00023015"/>
    </source>
</evidence>
<evidence type="ECO:0000256" key="2">
    <source>
        <dbReference type="ARBA" id="ARBA00023125"/>
    </source>
</evidence>
<reference evidence="6" key="1">
    <citation type="submission" date="2016-11" db="EMBL/GenBank/DDBJ databases">
        <title>Complete Genome Sequence of alachlor-degrading Sphingomonas sp. strain JJ-A5.</title>
        <authorList>
            <person name="Lee H."/>
            <person name="Ka J.-O."/>
        </authorList>
    </citation>
    <scope>NUCLEOTIDE SEQUENCE [LARGE SCALE GENOMIC DNA]</scope>
    <source>
        <strain evidence="6">JJ-A5</strain>
    </source>
</reference>
<gene>
    <name evidence="5" type="ORF">BSL82_12130</name>
</gene>
<proteinExistence type="predicted"/>
<evidence type="ECO:0000313" key="5">
    <source>
        <dbReference type="EMBL" id="API59964.1"/>
    </source>
</evidence>
<sequence length="110" mass="11819">MDIDSVTTGLAALSQTSRLEAFRLLVRHEPSGLPAGEVARELAVPQNTMSAHLSVLAHAGLVSSERHGRSIIYRADLERLRALMMFLVKDCCDGSPALCEPLIAELSCCG</sequence>
<dbReference type="InterPro" id="IPR036390">
    <property type="entry name" value="WH_DNA-bd_sf"/>
</dbReference>
<dbReference type="PANTHER" id="PTHR43132">
    <property type="entry name" value="ARSENICAL RESISTANCE OPERON REPRESSOR ARSR-RELATED"/>
    <property type="match status" value="1"/>
</dbReference>
<keyword evidence="2" id="KW-0238">DNA-binding</keyword>
<keyword evidence="3" id="KW-0804">Transcription</keyword>
<dbReference type="PRINTS" id="PR00778">
    <property type="entry name" value="HTHARSR"/>
</dbReference>
<dbReference type="PROSITE" id="PS50987">
    <property type="entry name" value="HTH_ARSR_2"/>
    <property type="match status" value="1"/>
</dbReference>
<dbReference type="Pfam" id="PF12840">
    <property type="entry name" value="HTH_20"/>
    <property type="match status" value="1"/>
</dbReference>